<dbReference type="EMBL" id="CP165727">
    <property type="protein sequence ID" value="XDV67883.1"/>
    <property type="molecule type" value="Genomic_DNA"/>
</dbReference>
<reference evidence="1" key="1">
    <citation type="submission" date="2024-08" db="EMBL/GenBank/DDBJ databases">
        <authorList>
            <person name="Yu S.T."/>
        </authorList>
    </citation>
    <scope>NUCLEOTIDE SEQUENCE</scope>
    <source>
        <strain evidence="1">R33</strain>
    </source>
</reference>
<dbReference type="AlphaFoldDB" id="A0AB39YF57"/>
<name>A0AB39YF57_9ACTN</name>
<sequence length="175" mass="18664">MGIYMVSVTAEDWRGAYEGGRAEIAAGLNRELGRRGLPPYAPGPGPVPRFEEKMVPPMDGFAELCREHGVDDLLSWSVLVPVSLDSEVTVATQEEPDEPLAIAGAPQVLLMAELLAASVPLPPEVLAASGPLALTSWYFDASAREVPGADTTFHTALYLHAARHCLTHGCPVVYS</sequence>
<evidence type="ECO:0000313" key="1">
    <source>
        <dbReference type="EMBL" id="XDV67883.1"/>
    </source>
</evidence>
<accession>A0AB39YF57</accession>
<dbReference type="RefSeq" id="WP_369779580.1">
    <property type="nucleotide sequence ID" value="NZ_CP165727.1"/>
</dbReference>
<protein>
    <recommendedName>
        <fullName evidence="2">DUF1877 family protein</fullName>
    </recommendedName>
</protein>
<gene>
    <name evidence="1" type="ORF">AB5J51_35655</name>
</gene>
<proteinExistence type="predicted"/>
<evidence type="ECO:0008006" key="2">
    <source>
        <dbReference type="Google" id="ProtNLM"/>
    </source>
</evidence>
<organism evidence="1">
    <name type="scientific">Streptomyces sp. R33</name>
    <dbReference type="NCBI Taxonomy" id="3238629"/>
    <lineage>
        <taxon>Bacteria</taxon>
        <taxon>Bacillati</taxon>
        <taxon>Actinomycetota</taxon>
        <taxon>Actinomycetes</taxon>
        <taxon>Kitasatosporales</taxon>
        <taxon>Streptomycetaceae</taxon>
        <taxon>Streptomyces</taxon>
    </lineage>
</organism>